<dbReference type="AlphaFoldDB" id="A0A927MDT5"/>
<comment type="caution">
    <text evidence="2">The sequence shown here is derived from an EMBL/GenBank/DDBJ whole genome shotgun (WGS) entry which is preliminary data.</text>
</comment>
<evidence type="ECO:0000313" key="3">
    <source>
        <dbReference type="Proteomes" id="UP000649753"/>
    </source>
</evidence>
<feature type="transmembrane region" description="Helical" evidence="1">
    <location>
        <begin position="127"/>
        <end position="155"/>
    </location>
</feature>
<feature type="transmembrane region" description="Helical" evidence="1">
    <location>
        <begin position="20"/>
        <end position="40"/>
    </location>
</feature>
<dbReference type="InterPro" id="IPR006938">
    <property type="entry name" value="DUF624"/>
</dbReference>
<dbReference type="Proteomes" id="UP000649753">
    <property type="component" value="Unassembled WGS sequence"/>
</dbReference>
<evidence type="ECO:0000313" key="2">
    <source>
        <dbReference type="EMBL" id="MBE1491271.1"/>
    </source>
</evidence>
<keyword evidence="1" id="KW-1133">Transmembrane helix</keyword>
<protein>
    <submittedName>
        <fullName evidence="2">Membrane protein YesL</fullName>
    </submittedName>
</protein>
<dbReference type="EMBL" id="JADBEB010000001">
    <property type="protein sequence ID" value="MBE1491271.1"/>
    <property type="molecule type" value="Genomic_DNA"/>
</dbReference>
<sequence>MSDAIGRQFGDGPLSRGAALVYSLLVVELLFLVTTVPGLVPLLLLGNDVSNLPLAAACAIPIGPALSAALYALHHHRGDLTDLTPATAFWRGYRTNLAAVLRIWLPLLGWLTILAIGLVHFDATGLPGWWAVLLVVIAVAVTLCGTNALVITSLFHFRTRDVLRLALYFLVHTRGVTLGNAGLLVAAASVVWMSSEALLALLGSVLALALLTTCRPMTSKIQEEFTA</sequence>
<proteinExistence type="predicted"/>
<dbReference type="Pfam" id="PF04854">
    <property type="entry name" value="DUF624"/>
    <property type="match status" value="1"/>
</dbReference>
<organism evidence="2 3">
    <name type="scientific">Plantactinospora soyae</name>
    <dbReference type="NCBI Taxonomy" id="1544732"/>
    <lineage>
        <taxon>Bacteria</taxon>
        <taxon>Bacillati</taxon>
        <taxon>Actinomycetota</taxon>
        <taxon>Actinomycetes</taxon>
        <taxon>Micromonosporales</taxon>
        <taxon>Micromonosporaceae</taxon>
        <taxon>Plantactinospora</taxon>
    </lineage>
</organism>
<feature type="transmembrane region" description="Helical" evidence="1">
    <location>
        <begin position="99"/>
        <end position="121"/>
    </location>
</feature>
<accession>A0A927MDT5</accession>
<reference evidence="2" key="1">
    <citation type="submission" date="2020-10" db="EMBL/GenBank/DDBJ databases">
        <title>Sequencing the genomes of 1000 actinobacteria strains.</title>
        <authorList>
            <person name="Klenk H.-P."/>
        </authorList>
    </citation>
    <scope>NUCLEOTIDE SEQUENCE</scope>
    <source>
        <strain evidence="2">DSM 46832</strain>
    </source>
</reference>
<gene>
    <name evidence="2" type="ORF">H4W31_006909</name>
</gene>
<keyword evidence="1" id="KW-0472">Membrane</keyword>
<feature type="transmembrane region" description="Helical" evidence="1">
    <location>
        <begin position="52"/>
        <end position="73"/>
    </location>
</feature>
<feature type="transmembrane region" description="Helical" evidence="1">
    <location>
        <begin position="197"/>
        <end position="214"/>
    </location>
</feature>
<feature type="transmembrane region" description="Helical" evidence="1">
    <location>
        <begin position="167"/>
        <end position="191"/>
    </location>
</feature>
<dbReference type="RefSeq" id="WP_192770382.1">
    <property type="nucleotide sequence ID" value="NZ_JADBEB010000001.1"/>
</dbReference>
<keyword evidence="1" id="KW-0812">Transmembrane</keyword>
<name>A0A927MDT5_9ACTN</name>
<evidence type="ECO:0000256" key="1">
    <source>
        <dbReference type="SAM" id="Phobius"/>
    </source>
</evidence>
<keyword evidence="3" id="KW-1185">Reference proteome</keyword>